<proteinExistence type="predicted"/>
<organism evidence="1 2">
    <name type="scientific">Hibiscus sabdariffa</name>
    <name type="common">roselle</name>
    <dbReference type="NCBI Taxonomy" id="183260"/>
    <lineage>
        <taxon>Eukaryota</taxon>
        <taxon>Viridiplantae</taxon>
        <taxon>Streptophyta</taxon>
        <taxon>Embryophyta</taxon>
        <taxon>Tracheophyta</taxon>
        <taxon>Spermatophyta</taxon>
        <taxon>Magnoliopsida</taxon>
        <taxon>eudicotyledons</taxon>
        <taxon>Gunneridae</taxon>
        <taxon>Pentapetalae</taxon>
        <taxon>rosids</taxon>
        <taxon>malvids</taxon>
        <taxon>Malvales</taxon>
        <taxon>Malvaceae</taxon>
        <taxon>Malvoideae</taxon>
        <taxon>Hibiscus</taxon>
    </lineage>
</organism>
<reference evidence="1 2" key="1">
    <citation type="journal article" date="2024" name="G3 (Bethesda)">
        <title>Genome assembly of Hibiscus sabdariffa L. provides insights into metabolisms of medicinal natural products.</title>
        <authorList>
            <person name="Kim T."/>
        </authorList>
    </citation>
    <scope>NUCLEOTIDE SEQUENCE [LARGE SCALE GENOMIC DNA]</scope>
    <source>
        <strain evidence="1">TK-2024</strain>
        <tissue evidence="1">Old leaves</tissue>
    </source>
</reference>
<sequence length="113" mass="12607">MAHLDNKLSRYYLLFYSFSNTPSVDGSLLKEVNWGYVALLLDEGLKSMVFECCGLVGNGERVAIEVVSGLETFYRGDIDRRRGALNSIPTEMCRVPGIDGSWVQEFCTVDDGE</sequence>
<protein>
    <submittedName>
        <fullName evidence="1">Uncharacterized protein</fullName>
    </submittedName>
</protein>
<dbReference type="Proteomes" id="UP001396334">
    <property type="component" value="Unassembled WGS sequence"/>
</dbReference>
<keyword evidence="2" id="KW-1185">Reference proteome</keyword>
<evidence type="ECO:0000313" key="2">
    <source>
        <dbReference type="Proteomes" id="UP001396334"/>
    </source>
</evidence>
<dbReference type="EMBL" id="JBBPBN010000014">
    <property type="protein sequence ID" value="KAK9025088.1"/>
    <property type="molecule type" value="Genomic_DNA"/>
</dbReference>
<gene>
    <name evidence="1" type="ORF">V6N11_064985</name>
</gene>
<comment type="caution">
    <text evidence="1">The sequence shown here is derived from an EMBL/GenBank/DDBJ whole genome shotgun (WGS) entry which is preliminary data.</text>
</comment>
<name>A0ABR2SJF3_9ROSI</name>
<evidence type="ECO:0000313" key="1">
    <source>
        <dbReference type="EMBL" id="KAK9025088.1"/>
    </source>
</evidence>
<accession>A0ABR2SJF3</accession>